<evidence type="ECO:0008006" key="3">
    <source>
        <dbReference type="Google" id="ProtNLM"/>
    </source>
</evidence>
<sequence length="184" mass="21698">MIFDLITTSNILEKGDLESLDNYVFENGKGFPVSYKNFVKKYGYGLSCELFIIYIPMKEYGDSFFIRSKEIISTYQDVLDNEEELWFDLGLNVKHDKLKYLIPFSISENGDYLFWDISTENKNEYDIYITDFRGVAFTKVANNLYELFDKITSNKNFKKALHYNETNLPKLFKPLKQKTLTNKI</sequence>
<evidence type="ECO:0000313" key="2">
    <source>
        <dbReference type="Proteomes" id="UP000029644"/>
    </source>
</evidence>
<organism evidence="1 2">
    <name type="scientific">Algibacter lectus</name>
    <dbReference type="NCBI Taxonomy" id="221126"/>
    <lineage>
        <taxon>Bacteria</taxon>
        <taxon>Pseudomonadati</taxon>
        <taxon>Bacteroidota</taxon>
        <taxon>Flavobacteriia</taxon>
        <taxon>Flavobacteriales</taxon>
        <taxon>Flavobacteriaceae</taxon>
        <taxon>Algibacter</taxon>
    </lineage>
</organism>
<dbReference type="InterPro" id="IPR037883">
    <property type="entry name" value="Knr4/Smi1-like_sf"/>
</dbReference>
<dbReference type="RefSeq" id="WP_042504992.1">
    <property type="nucleotide sequence ID" value="NZ_BBNQ01000010.1"/>
</dbReference>
<name>A0A090VIK2_9FLAO</name>
<protein>
    <recommendedName>
        <fullName evidence="3">Knr4/Smi1-like domain-containing protein</fullName>
    </recommendedName>
</protein>
<dbReference type="OrthoDB" id="8610791at2"/>
<reference evidence="1 2" key="1">
    <citation type="journal article" date="2014" name="Genome Announc.">
        <title>Draft Genome Sequences of Marine Flavobacterium Algibacter lectus Strains SS8 and NR4.</title>
        <authorList>
            <person name="Takatani N."/>
            <person name="Nakanishi M."/>
            <person name="Meirelles P."/>
            <person name="Mino S."/>
            <person name="Suda W."/>
            <person name="Oshima K."/>
            <person name="Hattori M."/>
            <person name="Ohkuma M."/>
            <person name="Hosokawa M."/>
            <person name="Miyashita K."/>
            <person name="Thompson F.L."/>
            <person name="Niwa A."/>
            <person name="Sawabe T."/>
            <person name="Sawabe T."/>
        </authorList>
    </citation>
    <scope>NUCLEOTIDE SEQUENCE [LARGE SCALE GENOMIC DNA]</scope>
    <source>
        <strain evidence="1 2">JCM 19300</strain>
    </source>
</reference>
<dbReference type="Gene3D" id="3.40.1580.10">
    <property type="entry name" value="SMI1/KNR4-like"/>
    <property type="match status" value="1"/>
</dbReference>
<comment type="caution">
    <text evidence="1">The sequence shown here is derived from an EMBL/GenBank/DDBJ whole genome shotgun (WGS) entry which is preliminary data.</text>
</comment>
<dbReference type="EMBL" id="BBNQ01000010">
    <property type="protein sequence ID" value="GAL63184.1"/>
    <property type="molecule type" value="Genomic_DNA"/>
</dbReference>
<evidence type="ECO:0000313" key="1">
    <source>
        <dbReference type="EMBL" id="GAL63184.1"/>
    </source>
</evidence>
<proteinExistence type="predicted"/>
<dbReference type="Pfam" id="PF14568">
    <property type="entry name" value="SUKH_6"/>
    <property type="match status" value="1"/>
</dbReference>
<gene>
    <name evidence="1" type="ORF">JCM19300_1206</name>
</gene>
<dbReference type="SUPFAM" id="SSF160631">
    <property type="entry name" value="SMI1/KNR4-like"/>
    <property type="match status" value="1"/>
</dbReference>
<dbReference type="Proteomes" id="UP000029644">
    <property type="component" value="Unassembled WGS sequence"/>
</dbReference>
<dbReference type="AlphaFoldDB" id="A0A090VIK2"/>
<accession>A0A090VIK2</accession>